<sequence>MDRSKQNILSDHSKDSIYNFEIKNKLRSNSKDYSEFSCMNNIQLKRDKFDQTLKCQSDSDNPASIFQFKSQSSQDIKTSCHLPEASNSQFTMKNSVLCSKEIYSNQYKKQVNKGIHYNNYGIDNSSVKSESLWSGNVLDLNSINDTVFKSNTCSSICQSECTVSSDQVAQTSNFHCSLHERNEVYSKHYNKRTHKNDDEDIDIETKRKDTLFSFKSLNSCKRNIKKESLVNVLPEIRTLYCSKFENQDKLSNEYLSVKFSNDAPECKFSSPFDAVLYYRQDMEKLSEQYVSKIYVEIKRKKMSLKDLKHSKASDFFSNNLSLQLKQFEKVISDLKVQLSSACTLNLEKALKLCEKIKKDFLLECKLLDNFFPSYAFRDCMLNSLKNNQVTIIDAPIFFCFNMILPLLIRRKFPENFIISCESCEFLKIKLSKWLSNFLRENVETDLCHGKLLVNAMFCITEKQMLDSFVNYNFVFNQAVCIIFNLPLVRSIECELILANFQEMLKLNKDSKLILLTSPYSEFNIYQKYFSQMKSCGVSILKAENINFPVTTIWKNDDLTPLDNYVSQVVQTILAILTLQGNGDILAFLPDFNDLQKAKNMLNDKLTKFYYEVECLLVYENASYILNFESVSNSKKYIFLASSCAESTFFPSVKFVVDCGLKQSFFYDSSLKRDVSKITFISQQNAKLRKHMVGNCTSGVCYRIYNRVNYNEDMLQKDFPEILRLNPFNTLIKIFLFRFNNTSKLQFIEFFPEKILFNTMQDLKKYGALKDLSVTSMGKNMSKLPFEGKYSKVILLGLERGLAFEAIVLVAFFCNKENIFLCSNKERHQLLIDAVKLQLTLNDSDTFTYLYIFKNWMDAAFSSEWCENHHIKLNVMKNIHLSVTEICCTVNDCLGENIHQAFSDFQNCYFDLTEILLECFHHNLCVYSGHSKCGYRVLSTSSIAFTQPASVIFQMENPPQFVLYDHIVCSGENTLFHVTAVPSDVIMKALSNNILQFDCNDLFDKTLMCRIIEPVGQELMNEMLLGTDGKKLKVIEEQIRKESGSNLIFIDLSVNKGCVYIYALPDYINFAQCAVEDILKCKFDNILHEHHSQILELQYEQNKVYFEINWSKGAAAITLVPKSQNESKNMFQQDIRDSNISTSVNDVPYFPYQLCLAWIRRPSSGEAYVTYKDEENFMSARKLALKYILIFGFEVFIQVSNKKENQLLITGLPPETNIAHLVKELLLLSPNSEISDVELKYIPPFKTSDSYILKLKSKIMDICKEFAVLGECDVIIPKPNPKDLDMMIFIYSQEKEALNLIADILSENIVKDKKFITKIIYSVEIKCNKDMCKILRPFFISELKQMEQDLKNYHQSKTDYDIGFSIDLECKERAMIKMSCNNIEILSILQRKINDLIEGELISNRTIKNLQNIFFHGGQVWLSNLAKAENIHIVINNKTKTLILNGTQKACDFVKCQIALFLEDAENNVIRTISLTSVQNSSMLLKAVIREYGVNLESFIELCGLHSALLDIKAHKMLIRGSAQSVEKAEECIKTISENLDIVILNVEQSQEICPVCVCPASNLTFRLEHCGHLYCLECIQALVEQAQFPIHCCAAKCSKELVPKDIKKILNDDSTKIKTLLEKSMKDYLEKNREHVFYCPAPDCQMFFYKVDISDSKLQCPLCKNEICSKCNVIFHQGYTCEMYQNSKKDPDYSFKVWQQKTTKCKQCPRCKTAIEKVSGCNRMRCSSCHGNFCWICVMEFPTEQKVYDHIHIAHRGMLFA</sequence>
<evidence type="ECO:0000256" key="8">
    <source>
        <dbReference type="ARBA" id="ARBA00022806"/>
    </source>
</evidence>
<proteinExistence type="predicted"/>
<evidence type="ECO:0000256" key="7">
    <source>
        <dbReference type="ARBA" id="ARBA00022801"/>
    </source>
</evidence>
<organism evidence="14 15">
    <name type="scientific">Nephila pilipes</name>
    <name type="common">Giant wood spider</name>
    <name type="synonym">Nephila maculata</name>
    <dbReference type="NCBI Taxonomy" id="299642"/>
    <lineage>
        <taxon>Eukaryota</taxon>
        <taxon>Metazoa</taxon>
        <taxon>Ecdysozoa</taxon>
        <taxon>Arthropoda</taxon>
        <taxon>Chelicerata</taxon>
        <taxon>Arachnida</taxon>
        <taxon>Araneae</taxon>
        <taxon>Araneomorphae</taxon>
        <taxon>Entelegynae</taxon>
        <taxon>Araneoidea</taxon>
        <taxon>Nephilidae</taxon>
        <taxon>Nephila</taxon>
    </lineage>
</organism>
<dbReference type="EMBL" id="BMAW01028519">
    <property type="protein sequence ID" value="GFU07775.1"/>
    <property type="molecule type" value="Genomic_DNA"/>
</dbReference>
<dbReference type="GO" id="GO:0016740">
    <property type="term" value="F:transferase activity"/>
    <property type="evidence" value="ECO:0007669"/>
    <property type="project" value="UniProtKB-KW"/>
</dbReference>
<dbReference type="Gene3D" id="3.40.50.300">
    <property type="entry name" value="P-loop containing nucleotide triphosphate hydrolases"/>
    <property type="match status" value="1"/>
</dbReference>
<evidence type="ECO:0000256" key="9">
    <source>
        <dbReference type="ARBA" id="ARBA00022833"/>
    </source>
</evidence>
<evidence type="ECO:0000256" key="5">
    <source>
        <dbReference type="ARBA" id="ARBA00022771"/>
    </source>
</evidence>
<evidence type="ECO:0000313" key="14">
    <source>
        <dbReference type="EMBL" id="GFU07775.1"/>
    </source>
</evidence>
<dbReference type="InterPro" id="IPR002867">
    <property type="entry name" value="IBR_dom"/>
</dbReference>
<dbReference type="Gene3D" id="1.20.120.1750">
    <property type="match status" value="1"/>
</dbReference>
<evidence type="ECO:0000313" key="15">
    <source>
        <dbReference type="Proteomes" id="UP000887013"/>
    </source>
</evidence>
<keyword evidence="15" id="KW-1185">Reference proteome</keyword>
<evidence type="ECO:0000256" key="10">
    <source>
        <dbReference type="ARBA" id="ARBA00022840"/>
    </source>
</evidence>
<dbReference type="GO" id="GO:0003723">
    <property type="term" value="F:RNA binding"/>
    <property type="evidence" value="ECO:0007669"/>
    <property type="project" value="TreeGrafter"/>
</dbReference>
<dbReference type="GO" id="GO:0008270">
    <property type="term" value="F:zinc ion binding"/>
    <property type="evidence" value="ECO:0007669"/>
    <property type="project" value="UniProtKB-KW"/>
</dbReference>
<keyword evidence="1" id="KW-0808">Transferase</keyword>
<dbReference type="Proteomes" id="UP000887013">
    <property type="component" value="Unassembled WGS sequence"/>
</dbReference>
<dbReference type="PROSITE" id="PS51873">
    <property type="entry name" value="TRIAD"/>
    <property type="match status" value="1"/>
</dbReference>
<keyword evidence="3" id="KW-0677">Repeat</keyword>
<protein>
    <submittedName>
        <fullName evidence="14">ATP-dependent RNA helicase DEAH12, chloroplastic</fullName>
    </submittedName>
</protein>
<name>A0A8X6Q9Z6_NEPPI</name>
<dbReference type="GO" id="GO:0005524">
    <property type="term" value="F:ATP binding"/>
    <property type="evidence" value="ECO:0007669"/>
    <property type="project" value="UniProtKB-KW"/>
</dbReference>
<keyword evidence="2" id="KW-0479">Metal-binding</keyword>
<dbReference type="Pfam" id="PF24471">
    <property type="entry name" value="KH_DEAH11"/>
    <property type="match status" value="1"/>
</dbReference>
<evidence type="ECO:0000256" key="2">
    <source>
        <dbReference type="ARBA" id="ARBA00022723"/>
    </source>
</evidence>
<dbReference type="PROSITE" id="PS50089">
    <property type="entry name" value="ZF_RING_2"/>
    <property type="match status" value="1"/>
</dbReference>
<dbReference type="SUPFAM" id="SSF57850">
    <property type="entry name" value="RING/U-box"/>
    <property type="match status" value="3"/>
</dbReference>
<keyword evidence="8 14" id="KW-0347">Helicase</keyword>
<evidence type="ECO:0000259" key="12">
    <source>
        <dbReference type="PROSITE" id="PS50089"/>
    </source>
</evidence>
<accession>A0A8X6Q9Z6</accession>
<evidence type="ECO:0000256" key="6">
    <source>
        <dbReference type="ARBA" id="ARBA00022786"/>
    </source>
</evidence>
<dbReference type="SMART" id="SM00847">
    <property type="entry name" value="HA2"/>
    <property type="match status" value="1"/>
</dbReference>
<keyword evidence="10" id="KW-0067">ATP-binding</keyword>
<keyword evidence="5 11" id="KW-0863">Zinc-finger</keyword>
<comment type="caution">
    <text evidence="14">The sequence shown here is derived from an EMBL/GenBank/DDBJ whole genome shotgun (WGS) entry which is preliminary data.</text>
</comment>
<feature type="domain" description="RING-type" evidence="13">
    <location>
        <begin position="1549"/>
        <end position="1761"/>
    </location>
</feature>
<evidence type="ECO:0000256" key="11">
    <source>
        <dbReference type="PROSITE-ProRule" id="PRU00175"/>
    </source>
</evidence>
<dbReference type="GO" id="GO:0016787">
    <property type="term" value="F:hydrolase activity"/>
    <property type="evidence" value="ECO:0007669"/>
    <property type="project" value="UniProtKB-KW"/>
</dbReference>
<keyword evidence="7" id="KW-0378">Hydrolase</keyword>
<keyword evidence="4" id="KW-0547">Nucleotide-binding</keyword>
<dbReference type="InterPro" id="IPR044066">
    <property type="entry name" value="TRIAD_supradom"/>
</dbReference>
<evidence type="ECO:0000256" key="4">
    <source>
        <dbReference type="ARBA" id="ARBA00022741"/>
    </source>
</evidence>
<dbReference type="InterPro" id="IPR001841">
    <property type="entry name" value="Znf_RING"/>
</dbReference>
<evidence type="ECO:0000256" key="1">
    <source>
        <dbReference type="ARBA" id="ARBA00022679"/>
    </source>
</evidence>
<dbReference type="InterPro" id="IPR056245">
    <property type="entry name" value="KH_DEAH11/12"/>
</dbReference>
<dbReference type="OrthoDB" id="69641at2759"/>
<evidence type="ECO:0000259" key="13">
    <source>
        <dbReference type="PROSITE" id="PS51873"/>
    </source>
</evidence>
<dbReference type="Pfam" id="PF22191">
    <property type="entry name" value="IBR_1"/>
    <property type="match status" value="1"/>
</dbReference>
<keyword evidence="9" id="KW-0862">Zinc</keyword>
<dbReference type="PANTHER" id="PTHR18934:SF91">
    <property type="entry name" value="PRE-MRNA-SPLICING FACTOR ATP-DEPENDENT RNA HELICASE PRP16"/>
    <property type="match status" value="1"/>
</dbReference>
<dbReference type="Pfam" id="PF01485">
    <property type="entry name" value="IBR"/>
    <property type="match status" value="1"/>
</dbReference>
<dbReference type="CDD" id="cd20335">
    <property type="entry name" value="BRcat_RBR"/>
    <property type="match status" value="1"/>
</dbReference>
<dbReference type="PANTHER" id="PTHR18934">
    <property type="entry name" value="ATP-DEPENDENT RNA HELICASE"/>
    <property type="match status" value="1"/>
</dbReference>
<dbReference type="GO" id="GO:0004386">
    <property type="term" value="F:helicase activity"/>
    <property type="evidence" value="ECO:0007669"/>
    <property type="project" value="UniProtKB-KW"/>
</dbReference>
<dbReference type="InterPro" id="IPR027417">
    <property type="entry name" value="P-loop_NTPase"/>
</dbReference>
<dbReference type="InterPro" id="IPR007502">
    <property type="entry name" value="Helicase-assoc_dom"/>
</dbReference>
<reference evidence="14" key="1">
    <citation type="submission" date="2020-08" db="EMBL/GenBank/DDBJ databases">
        <title>Multicomponent nature underlies the extraordinary mechanical properties of spider dragline silk.</title>
        <authorList>
            <person name="Kono N."/>
            <person name="Nakamura H."/>
            <person name="Mori M."/>
            <person name="Yoshida Y."/>
            <person name="Ohtoshi R."/>
            <person name="Malay A.D."/>
            <person name="Moran D.A.P."/>
            <person name="Tomita M."/>
            <person name="Numata K."/>
            <person name="Arakawa K."/>
        </authorList>
    </citation>
    <scope>NUCLEOTIDE SEQUENCE</scope>
</reference>
<feature type="domain" description="RING-type" evidence="12">
    <location>
        <begin position="1553"/>
        <end position="1592"/>
    </location>
</feature>
<gene>
    <name evidence="14" type="primary">At5g10370</name>
    <name evidence="14" type="ORF">NPIL_361831</name>
</gene>
<keyword evidence="6" id="KW-0833">Ubl conjugation pathway</keyword>
<dbReference type="PROSITE" id="PS00518">
    <property type="entry name" value="ZF_RING_1"/>
    <property type="match status" value="1"/>
</dbReference>
<dbReference type="Gene3D" id="1.20.120.1080">
    <property type="match status" value="1"/>
</dbReference>
<dbReference type="InterPro" id="IPR017907">
    <property type="entry name" value="Znf_RING_CS"/>
</dbReference>
<dbReference type="SUPFAM" id="SSF52540">
    <property type="entry name" value="P-loop containing nucleoside triphosphate hydrolases"/>
    <property type="match status" value="1"/>
</dbReference>
<dbReference type="SMART" id="SM00647">
    <property type="entry name" value="IBR"/>
    <property type="match status" value="2"/>
</dbReference>
<evidence type="ECO:0000256" key="3">
    <source>
        <dbReference type="ARBA" id="ARBA00022737"/>
    </source>
</evidence>